<evidence type="ECO:0000313" key="2">
    <source>
        <dbReference type="Proteomes" id="UP001241377"/>
    </source>
</evidence>
<gene>
    <name evidence="1" type="ORF">QFC19_000074</name>
</gene>
<reference evidence="1" key="1">
    <citation type="submission" date="2023-04" db="EMBL/GenBank/DDBJ databases">
        <title>Draft Genome sequencing of Naganishia species isolated from polar environments using Oxford Nanopore Technology.</title>
        <authorList>
            <person name="Leo P."/>
            <person name="Venkateswaran K."/>
        </authorList>
    </citation>
    <scope>NUCLEOTIDE SEQUENCE</scope>
    <source>
        <strain evidence="1">MNA-CCFEE 5261</strain>
    </source>
</reference>
<accession>A0ACC2WS07</accession>
<name>A0ACC2WS07_9TREE</name>
<proteinExistence type="predicted"/>
<dbReference type="EMBL" id="JASBWR010000001">
    <property type="protein sequence ID" value="KAJ9113881.1"/>
    <property type="molecule type" value="Genomic_DNA"/>
</dbReference>
<dbReference type="Proteomes" id="UP001241377">
    <property type="component" value="Unassembled WGS sequence"/>
</dbReference>
<protein>
    <submittedName>
        <fullName evidence="1">Uncharacterized protein</fullName>
    </submittedName>
</protein>
<keyword evidence="2" id="KW-1185">Reference proteome</keyword>
<sequence length="1181" mass="127905">MLATASLKTHCRPPLSPSHAFKLVSPNVLPPRKNTASRATDVSDIGEDSRVVASSSSGTGSTFTAGPRYADMDDLDMMDDETEGRYSTIKGMDARGSSSTSHLSQTNGTFSVQARITGTALNGTAFITRLGLADSRTRTSRPEPELEEDLDWDQGVQQRDSHPLTGSNMQEKLKLRLANPHTDNLRVDSVDLDEIDLDEDSDDDGEQARQSTLKAGTITYHAVAAQARSQQQVRDSLLQTGKTKIDMEEEDNMEDGFQLPLTLKHLKLVSRSPQPSAPAAGIRHRRRSSRSSLASAATSSRSASDWDNIGTPGNARTRAHDDGGDLSETSSRASSVVVPGTVQSETDQDPMNRAEQEVETEDDLEQGIELPTPSFFSGGRARELNRLLDKKRKPQLSRSSSSNEGPAATYRASTPTLMKPTLSSAAKYKFVTHAQDRIEDYLEDGLVLEDERTELTHGRLARIRQTRATNTGGTPTGPRNAAGGTLKRGFILGRQRVDSSSRRPTTDQMVATSLLPSRSVSSSGSGLLATQSHTRTSRALASSPPPAPASTAGISSSDVASATPRRLRHQASHSRLGLPPPPSPSLGKRQSMSSIREMAHLHETTGYSTYHLPVPDGLSYTAQTAASVDKPARGRMENESTGSDEWPTTSRSRTSSDHSATVRSTPSTGANRTVKARAPLSSAFAPDKRTDHAATAASSTRFLDVSIAHHHQLVKPKPGVPYGDGTELDAFEDLQLDRAKEGMIKVPKGSSGVASCASLGRCAAEHLGLVKALIVFVVCPTEASPVKALDSNVTAEKRKKHPSTPVPAPRQAATSKGKPIVRKAGLIRHLGRVEKKKVGDMTWNPETLRWEGNYQVLRDFDAQVMTSARPALITHYAAFSSMNTLSSQSALSGDKARSTTSTTGKSSTASSSTLNAVRVVGNMMFDPERMCWISTLPAEEDEADPFANIEEEDFSDKMMARSGSSGADDQDSDSAEDTAFLRGGTITKDTGKAMMEGIRSRAAGAMRFSSATTTSSITSAATSVASHTSRSDRRQADFRLGKLVYEEGDEDWKADIGIGAINPRLQRASVSKPGRSASSRSSGQTDSGFKVKALTSSSSFTDSPHPKYSRDHFRPTRHVSQQLWEQSTAAEARHEREMCGWRVCEQTRAALTTRDCEKEREREKRREEKRLWEIRNLAMRS</sequence>
<evidence type="ECO:0000313" key="1">
    <source>
        <dbReference type="EMBL" id="KAJ9113881.1"/>
    </source>
</evidence>
<comment type="caution">
    <text evidence="1">The sequence shown here is derived from an EMBL/GenBank/DDBJ whole genome shotgun (WGS) entry which is preliminary data.</text>
</comment>
<organism evidence="1 2">
    <name type="scientific">Naganishia cerealis</name>
    <dbReference type="NCBI Taxonomy" id="610337"/>
    <lineage>
        <taxon>Eukaryota</taxon>
        <taxon>Fungi</taxon>
        <taxon>Dikarya</taxon>
        <taxon>Basidiomycota</taxon>
        <taxon>Agaricomycotina</taxon>
        <taxon>Tremellomycetes</taxon>
        <taxon>Filobasidiales</taxon>
        <taxon>Filobasidiaceae</taxon>
        <taxon>Naganishia</taxon>
    </lineage>
</organism>